<evidence type="ECO:0000313" key="1">
    <source>
        <dbReference type="EMBL" id="ESA13418.1"/>
    </source>
</evidence>
<dbReference type="HOGENOM" id="CLU_2813666_0_0_1"/>
<protein>
    <submittedName>
        <fullName evidence="1">Uncharacterized protein</fullName>
    </submittedName>
</protein>
<accession>U9U492</accession>
<gene>
    <name evidence="1" type="ORF">GLOINDRAFT_26061</name>
</gene>
<reference evidence="1" key="1">
    <citation type="submission" date="2013-07" db="EMBL/GenBank/DDBJ databases">
        <title>The genome of an arbuscular mycorrhizal fungus provides insights into the evolution of the oldest plant symbiosis.</title>
        <authorList>
            <consortium name="DOE Joint Genome Institute"/>
            <person name="Tisserant E."/>
            <person name="Malbreil M."/>
            <person name="Kuo A."/>
            <person name="Kohler A."/>
            <person name="Symeonidi A."/>
            <person name="Balestrini R."/>
            <person name="Charron P."/>
            <person name="Duensing N."/>
            <person name="Frei-dit-Frey N."/>
            <person name="Gianinazzi-Pearson V."/>
            <person name="Gilbert B."/>
            <person name="Handa Y."/>
            <person name="Hijri M."/>
            <person name="Kaul R."/>
            <person name="Kawaguchi M."/>
            <person name="Krajinski F."/>
            <person name="Lammers P."/>
            <person name="Lapierre D."/>
            <person name="Masclaux F.G."/>
            <person name="Murat C."/>
            <person name="Morin E."/>
            <person name="Ndikumana S."/>
            <person name="Pagni M."/>
            <person name="Petitpierre D."/>
            <person name="Requena N."/>
            <person name="Rosikiewicz P."/>
            <person name="Riley R."/>
            <person name="Saito K."/>
            <person name="San Clemente H."/>
            <person name="Shapiro H."/>
            <person name="van Tuinen D."/>
            <person name="Becard G."/>
            <person name="Bonfante P."/>
            <person name="Paszkowski U."/>
            <person name="Shachar-Hill Y."/>
            <person name="Young J.P."/>
            <person name="Sanders I.R."/>
            <person name="Henrissat B."/>
            <person name="Rensing S.A."/>
            <person name="Grigoriev I.V."/>
            <person name="Corradi N."/>
            <person name="Roux C."/>
            <person name="Martin F."/>
        </authorList>
    </citation>
    <scope>NUCLEOTIDE SEQUENCE</scope>
    <source>
        <strain evidence="1">DAOM 197198</strain>
    </source>
</reference>
<organism evidence="1">
    <name type="scientific">Rhizophagus irregularis (strain DAOM 181602 / DAOM 197198 / MUCL 43194)</name>
    <name type="common">Arbuscular mycorrhizal fungus</name>
    <name type="synonym">Glomus intraradices</name>
    <dbReference type="NCBI Taxonomy" id="747089"/>
    <lineage>
        <taxon>Eukaryota</taxon>
        <taxon>Fungi</taxon>
        <taxon>Fungi incertae sedis</taxon>
        <taxon>Mucoromycota</taxon>
        <taxon>Glomeromycotina</taxon>
        <taxon>Glomeromycetes</taxon>
        <taxon>Glomerales</taxon>
        <taxon>Glomeraceae</taxon>
        <taxon>Rhizophagus</taxon>
    </lineage>
</organism>
<proteinExistence type="predicted"/>
<dbReference type="AlphaFoldDB" id="U9U492"/>
<name>U9U492_RHIID</name>
<sequence length="67" mass="7575">MSRKSSKVISKVIGKRRFERKLRKLTANNINNNGPIQLNIITTLSTLPPQLTNNSSIHSFFYGVMLS</sequence>
<dbReference type="EMBL" id="KI283925">
    <property type="protein sequence ID" value="ESA13418.1"/>
    <property type="molecule type" value="Genomic_DNA"/>
</dbReference>